<protein>
    <submittedName>
        <fullName evidence="1">Uncharacterized protein</fullName>
    </submittedName>
</protein>
<comment type="caution">
    <text evidence="1">The sequence shown here is derived from an EMBL/GenBank/DDBJ whole genome shotgun (WGS) entry which is preliminary data.</text>
</comment>
<evidence type="ECO:0000313" key="2">
    <source>
        <dbReference type="Proteomes" id="UP000193719"/>
    </source>
</evidence>
<dbReference type="OrthoDB" id="10598589at2759"/>
<accession>A0A1Y1VEJ9</accession>
<name>A0A1Y1VEJ9_9FUNG</name>
<organism evidence="1 2">
    <name type="scientific">Piromyces finnis</name>
    <dbReference type="NCBI Taxonomy" id="1754191"/>
    <lineage>
        <taxon>Eukaryota</taxon>
        <taxon>Fungi</taxon>
        <taxon>Fungi incertae sedis</taxon>
        <taxon>Chytridiomycota</taxon>
        <taxon>Chytridiomycota incertae sedis</taxon>
        <taxon>Neocallimastigomycetes</taxon>
        <taxon>Neocallimastigales</taxon>
        <taxon>Neocallimastigaceae</taxon>
        <taxon>Piromyces</taxon>
    </lineage>
</organism>
<proteinExistence type="predicted"/>
<dbReference type="STRING" id="1754191.A0A1Y1VEJ9"/>
<gene>
    <name evidence="1" type="ORF">BCR36DRAFT_443778</name>
</gene>
<evidence type="ECO:0000313" key="1">
    <source>
        <dbReference type="EMBL" id="ORX52932.1"/>
    </source>
</evidence>
<dbReference type="EMBL" id="MCFH01000014">
    <property type="protein sequence ID" value="ORX52932.1"/>
    <property type="molecule type" value="Genomic_DNA"/>
</dbReference>
<sequence length="164" mass="19418">MLKTYNIYTPLSIIKAFEFNSIRNYWHLSESYDNLSKYIDMDFDGLKNDIVYLMSDKKNRIKLDRNIDDYDKNSGEYNNKHDVLVKLLHLGYLAYDHKSNLKIDYNDEKSNKLIGELFIPNEEVLTSFKVSTENNNWKKVFKKVELSKKLLNDTWNENESGVAN</sequence>
<reference evidence="1 2" key="2">
    <citation type="submission" date="2016-08" db="EMBL/GenBank/DDBJ databases">
        <title>Pervasive Adenine N6-methylation of Active Genes in Fungi.</title>
        <authorList>
            <consortium name="DOE Joint Genome Institute"/>
            <person name="Mondo S.J."/>
            <person name="Dannebaum R.O."/>
            <person name="Kuo R.C."/>
            <person name="Labutti K."/>
            <person name="Haridas S."/>
            <person name="Kuo A."/>
            <person name="Salamov A."/>
            <person name="Ahrendt S.R."/>
            <person name="Lipzen A."/>
            <person name="Sullivan W."/>
            <person name="Andreopoulos W.B."/>
            <person name="Clum A."/>
            <person name="Lindquist E."/>
            <person name="Daum C."/>
            <person name="Ramamoorthy G.K."/>
            <person name="Gryganskyi A."/>
            <person name="Culley D."/>
            <person name="Magnuson J.K."/>
            <person name="James T.Y."/>
            <person name="O'Malley M.A."/>
            <person name="Stajich J.E."/>
            <person name="Spatafora J.W."/>
            <person name="Visel A."/>
            <person name="Grigoriev I.V."/>
        </authorList>
    </citation>
    <scope>NUCLEOTIDE SEQUENCE [LARGE SCALE GENOMIC DNA]</scope>
    <source>
        <strain evidence="2">finn</strain>
    </source>
</reference>
<dbReference type="AlphaFoldDB" id="A0A1Y1VEJ9"/>
<keyword evidence="2" id="KW-1185">Reference proteome</keyword>
<dbReference type="Proteomes" id="UP000193719">
    <property type="component" value="Unassembled WGS sequence"/>
</dbReference>
<reference evidence="1 2" key="1">
    <citation type="submission" date="2016-08" db="EMBL/GenBank/DDBJ databases">
        <title>Genomes of anaerobic fungi encode conserved fungal cellulosomes for biomass hydrolysis.</title>
        <authorList>
            <consortium name="DOE Joint Genome Institute"/>
            <person name="Haitjema C.H."/>
            <person name="Gilmore S.P."/>
            <person name="Henske J.K."/>
            <person name="Solomon K.V."/>
            <person name="De Groot R."/>
            <person name="Kuo A."/>
            <person name="Mondo S.J."/>
            <person name="Salamov A.A."/>
            <person name="Labutti K."/>
            <person name="Zhao Z."/>
            <person name="Chiniquy J."/>
            <person name="Barry K."/>
            <person name="Brewer H.M."/>
            <person name="Purvine S.O."/>
            <person name="Wright A.T."/>
            <person name="Boxma B."/>
            <person name="Van Alen T."/>
            <person name="Hackstein J.H."/>
            <person name="Baker S.E."/>
            <person name="Grigoriev I.V."/>
            <person name="O'Malley M.A."/>
        </authorList>
    </citation>
    <scope>NUCLEOTIDE SEQUENCE [LARGE SCALE GENOMIC DNA]</scope>
    <source>
        <strain evidence="2">finn</strain>
    </source>
</reference>